<keyword evidence="4" id="KW-1185">Reference proteome</keyword>
<keyword evidence="2" id="KW-0812">Transmembrane</keyword>
<evidence type="ECO:0000313" key="3">
    <source>
        <dbReference type="EMBL" id="GAA1665598.1"/>
    </source>
</evidence>
<protein>
    <recommendedName>
        <fullName evidence="5">Extracellular solute-binding protein</fullName>
    </recommendedName>
</protein>
<gene>
    <name evidence="3" type="ORF">GCM10009830_08970</name>
</gene>
<feature type="compositionally biased region" description="Basic and acidic residues" evidence="1">
    <location>
        <begin position="416"/>
        <end position="426"/>
    </location>
</feature>
<dbReference type="PANTHER" id="PTHR43649:SF12">
    <property type="entry name" value="DIACETYLCHITOBIOSE BINDING PROTEIN DASA"/>
    <property type="match status" value="1"/>
</dbReference>
<feature type="region of interest" description="Disordered" evidence="1">
    <location>
        <begin position="416"/>
        <end position="438"/>
    </location>
</feature>
<dbReference type="InterPro" id="IPR006311">
    <property type="entry name" value="TAT_signal"/>
</dbReference>
<dbReference type="SUPFAM" id="SSF53850">
    <property type="entry name" value="Periplasmic binding protein-like II"/>
    <property type="match status" value="1"/>
</dbReference>
<name>A0ABP4S4J0_9ACTN</name>
<evidence type="ECO:0000256" key="2">
    <source>
        <dbReference type="SAM" id="Phobius"/>
    </source>
</evidence>
<dbReference type="Proteomes" id="UP001499851">
    <property type="component" value="Unassembled WGS sequence"/>
</dbReference>
<reference evidence="4" key="1">
    <citation type="journal article" date="2019" name="Int. J. Syst. Evol. Microbiol.">
        <title>The Global Catalogue of Microorganisms (GCM) 10K type strain sequencing project: providing services to taxonomists for standard genome sequencing and annotation.</title>
        <authorList>
            <consortium name="The Broad Institute Genomics Platform"/>
            <consortium name="The Broad Institute Genome Sequencing Center for Infectious Disease"/>
            <person name="Wu L."/>
            <person name="Ma J."/>
        </authorList>
    </citation>
    <scope>NUCLEOTIDE SEQUENCE [LARGE SCALE GENOMIC DNA]</scope>
    <source>
        <strain evidence="4">JCM 16001</strain>
    </source>
</reference>
<dbReference type="InterPro" id="IPR006059">
    <property type="entry name" value="SBP"/>
</dbReference>
<sequence length="476" mass="51769">MPDPTQPSPGGRRWRPSRRTVLKTGAAAGWFLGGAVAVGGGYLLGNRRSDRSMEDLDGRPLRILSGRDDTANGQRGLLVDQWNLRFPDHPAEMVELPGVADLQYGAIHAALQAGDPAVDVVNLDLPWIADFAKAGRLLELERPTEGGYLGRPLSAGEVDGKLRALPFNTDVGMLYYRLGAATDYATGTLSAEDAARIADWEDLRRVAEGMVVAGGFEGGIAMQLDAYEGFTVSVWEYLLANRVEAKSDGSIDFGDPSPAVAQLEWLSRELHEPVGEGTMILQESLRFAEDASLEAFRTGRTAFLRHWPRAFQDLRSCDREFDVGVVPMPGRVLGGQSLAVSAASERPDAAVRLIEFLTGPMAQQRLFEPGGFASTREEPYYDAIAQTHLLDPAVEAPCDDGGSPRVEAAQLFRALTGRDPEDRLDPGPEPGTRPAVERYTRFSRVFQEVVHGELEADSTPDLSRLQDLLDEAVAGR</sequence>
<dbReference type="RefSeq" id="WP_344482257.1">
    <property type="nucleotide sequence ID" value="NZ_BAAAQF010000004.1"/>
</dbReference>
<evidence type="ECO:0000313" key="4">
    <source>
        <dbReference type="Proteomes" id="UP001499851"/>
    </source>
</evidence>
<accession>A0ABP4S4J0</accession>
<dbReference type="PANTHER" id="PTHR43649">
    <property type="entry name" value="ARABINOSE-BINDING PROTEIN-RELATED"/>
    <property type="match status" value="1"/>
</dbReference>
<dbReference type="PROSITE" id="PS51318">
    <property type="entry name" value="TAT"/>
    <property type="match status" value="1"/>
</dbReference>
<proteinExistence type="predicted"/>
<dbReference type="InterPro" id="IPR050490">
    <property type="entry name" value="Bact_solute-bd_prot1"/>
</dbReference>
<evidence type="ECO:0000256" key="1">
    <source>
        <dbReference type="SAM" id="MobiDB-lite"/>
    </source>
</evidence>
<keyword evidence="2" id="KW-0472">Membrane</keyword>
<keyword evidence="2" id="KW-1133">Transmembrane helix</keyword>
<dbReference type="Pfam" id="PF13416">
    <property type="entry name" value="SBP_bac_8"/>
    <property type="match status" value="1"/>
</dbReference>
<evidence type="ECO:0008006" key="5">
    <source>
        <dbReference type="Google" id="ProtNLM"/>
    </source>
</evidence>
<comment type="caution">
    <text evidence="3">The sequence shown here is derived from an EMBL/GenBank/DDBJ whole genome shotgun (WGS) entry which is preliminary data.</text>
</comment>
<dbReference type="Gene3D" id="3.40.190.10">
    <property type="entry name" value="Periplasmic binding protein-like II"/>
    <property type="match status" value="2"/>
</dbReference>
<organism evidence="3 4">
    <name type="scientific">Glycomyces endophyticus</name>
    <dbReference type="NCBI Taxonomy" id="480996"/>
    <lineage>
        <taxon>Bacteria</taxon>
        <taxon>Bacillati</taxon>
        <taxon>Actinomycetota</taxon>
        <taxon>Actinomycetes</taxon>
        <taxon>Glycomycetales</taxon>
        <taxon>Glycomycetaceae</taxon>
        <taxon>Glycomyces</taxon>
    </lineage>
</organism>
<feature type="transmembrane region" description="Helical" evidence="2">
    <location>
        <begin position="21"/>
        <end position="44"/>
    </location>
</feature>
<dbReference type="EMBL" id="BAAAQF010000004">
    <property type="protein sequence ID" value="GAA1665598.1"/>
    <property type="molecule type" value="Genomic_DNA"/>
</dbReference>